<accession>A0A6J5R7T5</accession>
<dbReference type="Gene3D" id="2.60.40.10">
    <property type="entry name" value="Immunoglobulins"/>
    <property type="match status" value="1"/>
</dbReference>
<evidence type="ECO:0000259" key="2">
    <source>
        <dbReference type="SMART" id="SM00060"/>
    </source>
</evidence>
<evidence type="ECO:0000256" key="1">
    <source>
        <dbReference type="SAM" id="MobiDB-lite"/>
    </source>
</evidence>
<evidence type="ECO:0000313" key="3">
    <source>
        <dbReference type="EMBL" id="CAB4192969.1"/>
    </source>
</evidence>
<proteinExistence type="predicted"/>
<dbReference type="InterPro" id="IPR036116">
    <property type="entry name" value="FN3_sf"/>
</dbReference>
<name>A0A6J5R7T5_9CAUD</name>
<gene>
    <name evidence="3" type="ORF">UFOVP1246_11</name>
</gene>
<dbReference type="SMART" id="SM00060">
    <property type="entry name" value="FN3"/>
    <property type="match status" value="2"/>
</dbReference>
<feature type="domain" description="Fibronectin type-III" evidence="2">
    <location>
        <begin position="250"/>
        <end position="424"/>
    </location>
</feature>
<dbReference type="SUPFAM" id="SSF49265">
    <property type="entry name" value="Fibronectin type III"/>
    <property type="match status" value="2"/>
</dbReference>
<protein>
    <submittedName>
        <fullName evidence="3">Fibronectin type III</fullName>
    </submittedName>
</protein>
<reference evidence="3" key="1">
    <citation type="submission" date="2020-05" db="EMBL/GenBank/DDBJ databases">
        <authorList>
            <person name="Chiriac C."/>
            <person name="Salcher M."/>
            <person name="Ghai R."/>
            <person name="Kavagutti S V."/>
        </authorList>
    </citation>
    <scope>NUCLEOTIDE SEQUENCE</scope>
</reference>
<organism evidence="3">
    <name type="scientific">uncultured Caudovirales phage</name>
    <dbReference type="NCBI Taxonomy" id="2100421"/>
    <lineage>
        <taxon>Viruses</taxon>
        <taxon>Duplodnaviria</taxon>
        <taxon>Heunggongvirae</taxon>
        <taxon>Uroviricota</taxon>
        <taxon>Caudoviricetes</taxon>
        <taxon>Peduoviridae</taxon>
        <taxon>Maltschvirus</taxon>
        <taxon>Maltschvirus maltsch</taxon>
    </lineage>
</organism>
<sequence>MGLKFFDGTNWKTVTAPAKVSTNGGTTWQTAKKMSFLDPVTGNYMKAVWGDVAPSVIVTPVVTFAWTGSAYTATARWTQVVDTEGDFSTIQAEKTTGGVVTTTSAAYSTLTHPAGVTNFALGTISDAGYTQIAWRFRIGDVGGQFGAYVAAATVRVPPGPVTNLVLSPVWNGTKYIIRATWIGPNATLSSYRLVHNKGAGDTTINSILDQTYDIAGVASEGGSTYTVSVYAIGSDAVVSPVTSATITLPPDPPASLTVSGLNTATATLTWTAPTNGVRTGYQYRTSTNGGVSYSAWTAVGPLVLSATTNISGISTLISQVQTLNSTSGQTNSFETTASSTVGVPTPVTPTLTFANNNVINVSWAGSSTTNVSSWRVFLSVNGGASTQYASGIPPGTTSFSYNVGLNNNTAQSAIIVAVHSNGQTASSASGSATTASTIGAITPSFVARAPRASWTHVAGNTSYTVTSLNSSTGGGIEQATVSAGAGGVLTWISTATGSYADDSFYFIAVQGSSASGSAAVVYSSSIKKVPNPIVFNAAASDTWRGGSQRTDVGSNLYQGATANGVNYGAFYYNGALRSQLHSSVIGYTLGITSATIFFIRMTSGSSAATPVWATLHGVRTKGSADPTPTRSTPSTNIGTLQTPPAGGSAYYGQKTISTTWIDELISEATYLGIGVYDNNNTLTGVAPNQQSADYASYNDSSVFILFVGTSGAITITHNG</sequence>
<feature type="compositionally biased region" description="Polar residues" evidence="1">
    <location>
        <begin position="626"/>
        <end position="642"/>
    </location>
</feature>
<dbReference type="InterPro" id="IPR013783">
    <property type="entry name" value="Ig-like_fold"/>
</dbReference>
<dbReference type="EMBL" id="LR797193">
    <property type="protein sequence ID" value="CAB4192969.1"/>
    <property type="molecule type" value="Genomic_DNA"/>
</dbReference>
<feature type="domain" description="Fibronectin type-III" evidence="2">
    <location>
        <begin position="158"/>
        <end position="239"/>
    </location>
</feature>
<feature type="region of interest" description="Disordered" evidence="1">
    <location>
        <begin position="619"/>
        <end position="647"/>
    </location>
</feature>
<dbReference type="InterPro" id="IPR003961">
    <property type="entry name" value="FN3_dom"/>
</dbReference>